<feature type="transmembrane region" description="Helical" evidence="1">
    <location>
        <begin position="102"/>
        <end position="123"/>
    </location>
</feature>
<dbReference type="AlphaFoldDB" id="A0A3Q8XAL7"/>
<dbReference type="EMBL" id="CP034437">
    <property type="protein sequence ID" value="AZN42639.1"/>
    <property type="molecule type" value="Genomic_DNA"/>
</dbReference>
<reference evidence="4" key="1">
    <citation type="submission" date="2018-12" db="EMBL/GenBank/DDBJ databases">
        <title>Genome sequence of Peanibacillus sp.</title>
        <authorList>
            <person name="Subramani G."/>
            <person name="Srinivasan S."/>
            <person name="Kim M.K."/>
        </authorList>
    </citation>
    <scope>NUCLEOTIDE SEQUENCE [LARGE SCALE GENOMIC DNA]</scope>
    <source>
        <strain evidence="4">18JY67-1</strain>
    </source>
</reference>
<evidence type="ECO:0000313" key="3">
    <source>
        <dbReference type="EMBL" id="AZN42639.1"/>
    </source>
</evidence>
<accession>A0A3Q8XAL7</accession>
<organism evidence="3 4">
    <name type="scientific">Paenibacillus albus</name>
    <dbReference type="NCBI Taxonomy" id="2495582"/>
    <lineage>
        <taxon>Bacteria</taxon>
        <taxon>Bacillati</taxon>
        <taxon>Bacillota</taxon>
        <taxon>Bacilli</taxon>
        <taxon>Bacillales</taxon>
        <taxon>Paenibacillaceae</taxon>
        <taxon>Paenibacillus</taxon>
    </lineage>
</organism>
<name>A0A3Q8XAL7_9BACL</name>
<dbReference type="OrthoDB" id="4822551at2"/>
<feature type="domain" description="VanZ-like" evidence="2">
    <location>
        <begin position="16"/>
        <end position="146"/>
    </location>
</feature>
<dbReference type="PANTHER" id="PTHR36834">
    <property type="entry name" value="MEMBRANE PROTEIN-RELATED"/>
    <property type="match status" value="1"/>
</dbReference>
<keyword evidence="1" id="KW-1133">Transmembrane helix</keyword>
<keyword evidence="1" id="KW-0472">Membrane</keyword>
<feature type="transmembrane region" description="Helical" evidence="1">
    <location>
        <begin position="156"/>
        <end position="176"/>
    </location>
</feature>
<feature type="transmembrane region" description="Helical" evidence="1">
    <location>
        <begin position="70"/>
        <end position="90"/>
    </location>
</feature>
<keyword evidence="1" id="KW-0812">Transmembrane</keyword>
<proteinExistence type="predicted"/>
<protein>
    <submittedName>
        <fullName evidence="3">VanZ family protein</fullName>
    </submittedName>
</protein>
<evidence type="ECO:0000313" key="4">
    <source>
        <dbReference type="Proteomes" id="UP000272528"/>
    </source>
</evidence>
<dbReference type="Proteomes" id="UP000272528">
    <property type="component" value="Chromosome"/>
</dbReference>
<keyword evidence="4" id="KW-1185">Reference proteome</keyword>
<dbReference type="KEGG" id="palb:EJC50_25320"/>
<dbReference type="RefSeq" id="WP_126018544.1">
    <property type="nucleotide sequence ID" value="NZ_CP034437.1"/>
</dbReference>
<sequence>MNNRERLQTVILYGVFICYLILLTKILILSRVSLADLFDGQRTVVRSINLIPFHSISEFVAGSSANLKRFAFGNVAGNIFIFIPFGVYLSVLKRNKSVIHNLLFIGIVSICVEIIQGLLGIGTADIDDVILNGLGGWIGIAVYKLFLLLLRDKKKVHTAITVLSVIVGLPVVYYYLFMIKMRF</sequence>
<evidence type="ECO:0000259" key="2">
    <source>
        <dbReference type="Pfam" id="PF04892"/>
    </source>
</evidence>
<dbReference type="InterPro" id="IPR053150">
    <property type="entry name" value="Teicoplanin_resist-assoc"/>
</dbReference>
<dbReference type="InterPro" id="IPR006976">
    <property type="entry name" value="VanZ-like"/>
</dbReference>
<evidence type="ECO:0000256" key="1">
    <source>
        <dbReference type="SAM" id="Phobius"/>
    </source>
</evidence>
<feature type="transmembrane region" description="Helical" evidence="1">
    <location>
        <begin position="7"/>
        <end position="28"/>
    </location>
</feature>
<feature type="transmembrane region" description="Helical" evidence="1">
    <location>
        <begin position="129"/>
        <end position="149"/>
    </location>
</feature>
<dbReference type="Pfam" id="PF04892">
    <property type="entry name" value="VanZ"/>
    <property type="match status" value="1"/>
</dbReference>
<dbReference type="PANTHER" id="PTHR36834:SF1">
    <property type="entry name" value="INTEGRAL MEMBRANE PROTEIN"/>
    <property type="match status" value="1"/>
</dbReference>
<gene>
    <name evidence="3" type="ORF">EJC50_25320</name>
</gene>